<dbReference type="STRING" id="981085.W9QSW3"/>
<dbReference type="InterPro" id="IPR015407">
    <property type="entry name" value="Phytochelatin_synthase_C"/>
</dbReference>
<dbReference type="EC" id="2.3.2.15" evidence="1"/>
<keyword evidence="2" id="KW-0104">Cadmium</keyword>
<dbReference type="GeneID" id="21389379"/>
<reference evidence="11" key="1">
    <citation type="submission" date="2013-01" db="EMBL/GenBank/DDBJ databases">
        <title>Draft Genome Sequence of a Mulberry Tree, Morus notabilis C.K. Schneid.</title>
        <authorList>
            <person name="He N."/>
            <person name="Zhao S."/>
        </authorList>
    </citation>
    <scope>NUCLEOTIDE SEQUENCE</scope>
</reference>
<evidence type="ECO:0000256" key="1">
    <source>
        <dbReference type="ARBA" id="ARBA00012468"/>
    </source>
</evidence>
<dbReference type="Pfam" id="PF05023">
    <property type="entry name" value="Phytochelatin"/>
    <property type="match status" value="1"/>
</dbReference>
<evidence type="ECO:0000313" key="11">
    <source>
        <dbReference type="Proteomes" id="UP000030645"/>
    </source>
</evidence>
<dbReference type="EMBL" id="KR153294">
    <property type="protein sequence ID" value="AMR70493.1"/>
    <property type="molecule type" value="mRNA"/>
</dbReference>
<evidence type="ECO:0000313" key="9">
    <source>
        <dbReference type="EMBL" id="AOC38003.1"/>
    </source>
</evidence>
<dbReference type="EMBL" id="KU641242">
    <property type="protein sequence ID" value="AOC38003.1"/>
    <property type="molecule type" value="Genomic_DNA"/>
</dbReference>
<dbReference type="InterPro" id="IPR038156">
    <property type="entry name" value="PCS_N_sf"/>
</dbReference>
<reference evidence="8" key="3">
    <citation type="submission" date="2015-04" db="EMBL/GenBank/DDBJ databases">
        <title>Expression of Morus notabilis phytochelatin synthase, MnPCS, in Arabidopsis and tobacco enhances heavymetal(loid)s accumulation.</title>
        <authorList>
            <person name="Guo Q.Jr."/>
        </authorList>
    </citation>
    <scope>NUCLEOTIDE SEQUENCE</scope>
</reference>
<reference evidence="10" key="2">
    <citation type="submission" date="2013-06" db="EMBL/GenBank/DDBJ databases">
        <title>Draft Genome Sequence of a Mulberry Tree, Morus notabilis C.K. Schn.</title>
        <authorList>
            <person name="He N."/>
            <person name="Zhao S."/>
        </authorList>
    </citation>
    <scope>NUCLEOTIDE SEQUENCE</scope>
</reference>
<evidence type="ECO:0000259" key="7">
    <source>
        <dbReference type="PROSITE" id="PS51443"/>
    </source>
</evidence>
<dbReference type="SUPFAM" id="SSF54001">
    <property type="entry name" value="Cysteine proteinases"/>
    <property type="match status" value="1"/>
</dbReference>
<evidence type="ECO:0000256" key="6">
    <source>
        <dbReference type="ARBA" id="ARBA00053477"/>
    </source>
</evidence>
<dbReference type="BRENDA" id="2.3.2.15">
    <property type="organism ID" value="15456"/>
</dbReference>
<organism evidence="10 11">
    <name type="scientific">Morus notabilis</name>
    <dbReference type="NCBI Taxonomy" id="981085"/>
    <lineage>
        <taxon>Eukaryota</taxon>
        <taxon>Viridiplantae</taxon>
        <taxon>Streptophyta</taxon>
        <taxon>Embryophyta</taxon>
        <taxon>Tracheophyta</taxon>
        <taxon>Spermatophyta</taxon>
        <taxon>Magnoliopsida</taxon>
        <taxon>eudicotyledons</taxon>
        <taxon>Gunneridae</taxon>
        <taxon>Pentapetalae</taxon>
        <taxon>rosids</taxon>
        <taxon>fabids</taxon>
        <taxon>Rosales</taxon>
        <taxon>Moraceae</taxon>
        <taxon>Moreae</taxon>
        <taxon>Morus</taxon>
    </lineage>
</organism>
<dbReference type="FunFam" id="3.90.70.30:FF:000001">
    <property type="entry name" value="Glutathione gamma-glutamylcysteinyltransferase 1"/>
    <property type="match status" value="1"/>
</dbReference>
<evidence type="ECO:0000256" key="4">
    <source>
        <dbReference type="ARBA" id="ARBA00022723"/>
    </source>
</evidence>
<protein>
    <recommendedName>
        <fullName evidence="1">glutathione gamma-glutamylcysteinyltransferase</fullName>
        <ecNumber evidence="1">2.3.2.15</ecNumber>
    </recommendedName>
</protein>
<evidence type="ECO:0000256" key="5">
    <source>
        <dbReference type="ARBA" id="ARBA00023315"/>
    </source>
</evidence>
<keyword evidence="4" id="KW-0479">Metal-binding</keyword>
<dbReference type="Gene3D" id="3.90.70.30">
    <property type="entry name" value="Phytochelatin synthase, N-terminal domain"/>
    <property type="match status" value="1"/>
</dbReference>
<keyword evidence="5 9" id="KW-0012">Acyltransferase</keyword>
<evidence type="ECO:0000313" key="8">
    <source>
        <dbReference type="EMBL" id="AMR70493.1"/>
    </source>
</evidence>
<evidence type="ECO:0000313" key="10">
    <source>
        <dbReference type="EMBL" id="EXB53499.1"/>
    </source>
</evidence>
<dbReference type="InterPro" id="IPR007719">
    <property type="entry name" value="PCS_N"/>
</dbReference>
<dbReference type="GO" id="GO:0046872">
    <property type="term" value="F:metal ion binding"/>
    <property type="evidence" value="ECO:0007669"/>
    <property type="project" value="UniProtKB-KW"/>
</dbReference>
<dbReference type="PANTHER" id="PTHR33447">
    <property type="entry name" value="GLUTATHIONE GAMMA-GLUTAMYLCYSTEINYLTRANSFERASE"/>
    <property type="match status" value="1"/>
</dbReference>
<evidence type="ECO:0000256" key="3">
    <source>
        <dbReference type="ARBA" id="ARBA00022679"/>
    </source>
</evidence>
<dbReference type="OrthoDB" id="448954at2759"/>
<dbReference type="Pfam" id="PF09328">
    <property type="entry name" value="Phytochelatin_C"/>
    <property type="match status" value="1"/>
</dbReference>
<dbReference type="GO" id="GO:0010273">
    <property type="term" value="P:detoxification of copper ion"/>
    <property type="evidence" value="ECO:0007669"/>
    <property type="project" value="TreeGrafter"/>
</dbReference>
<dbReference type="PROSITE" id="PS51443">
    <property type="entry name" value="PCS"/>
    <property type="match status" value="1"/>
</dbReference>
<dbReference type="InterPro" id="IPR038765">
    <property type="entry name" value="Papain-like_cys_pep_sf"/>
</dbReference>
<dbReference type="InterPro" id="IPR040409">
    <property type="entry name" value="PCS-like"/>
</dbReference>
<dbReference type="PANTHER" id="PTHR33447:SF19">
    <property type="entry name" value="GLUTATHIONE GAMMA-GLUTAMYLCYSTEINYLTRANSFERASE"/>
    <property type="match status" value="1"/>
</dbReference>
<feature type="domain" description="Peptidase C83" evidence="7">
    <location>
        <begin position="1"/>
        <end position="221"/>
    </location>
</feature>
<dbReference type="KEGG" id="mnt:21389379"/>
<dbReference type="GO" id="GO:0016756">
    <property type="term" value="F:glutathione gamma-glutamylcysteinyltransferase activity"/>
    <property type="evidence" value="ECO:0007669"/>
    <property type="project" value="UniProtKB-EC"/>
</dbReference>
<dbReference type="AlphaFoldDB" id="W9QSW3"/>
<keyword evidence="3 10" id="KW-0808">Transferase</keyword>
<dbReference type="eggNOG" id="KOG0632">
    <property type="taxonomic scope" value="Eukaryota"/>
</dbReference>
<proteinExistence type="evidence at transcript level"/>
<comment type="function">
    <text evidence="6">Involved in the synthesis of phytochelatins (PC) and homophytochelatins (hPC), the heavy-metal-binding peptides of plants.</text>
</comment>
<dbReference type="EMBL" id="KE344092">
    <property type="protein sequence ID" value="EXB53499.1"/>
    <property type="molecule type" value="Genomic_DNA"/>
</dbReference>
<evidence type="ECO:0000256" key="2">
    <source>
        <dbReference type="ARBA" id="ARBA00022539"/>
    </source>
</evidence>
<gene>
    <name evidence="8" type="primary">PCS2</name>
    <name evidence="10" type="ORF">L484_005929</name>
</gene>
<dbReference type="GO" id="GO:0046938">
    <property type="term" value="P:phytochelatin biosynthetic process"/>
    <property type="evidence" value="ECO:0007669"/>
    <property type="project" value="InterPro"/>
</dbReference>
<name>W9QSW3_9ROSA</name>
<dbReference type="GO" id="GO:0098849">
    <property type="term" value="P:cellular detoxification of cadmium ion"/>
    <property type="evidence" value="ECO:0007669"/>
    <property type="project" value="TreeGrafter"/>
</dbReference>
<reference evidence="9" key="4">
    <citation type="submission" date="2016-01" db="EMBL/GenBank/DDBJ databases">
        <title>Mulberry phytochelatin synthases confer heavy metal tolerance and accumulation in transgenic Arabidopsis and tobacco.</title>
        <authorList>
            <person name="Fan W."/>
        </authorList>
    </citation>
    <scope>NUCLEOTIDE SEQUENCE</scope>
</reference>
<keyword evidence="11" id="KW-1185">Reference proteome</keyword>
<sequence length="496" mass="55289">MAIAGLYRRVLPSPPAIEFASPEGKSLFTEALGDGTMEGFFKLISYYQTQSEPAYCGLATLSMVLNALSIDPGRKWKGPWRWFDDSMLDCCEPLEKIKTEGITFGKVACLAHCNGAKVEPFRTDESTVDEFRTRVVSCSSLEDCHVISSYHRGVFKQTGTGHFSPIGGYHAGRDMVLILDVARFKYPPHWVPLTLVWDAMNTIDESTGHRRGYMIISRLDRAPSILYTVSCSHESWNSVVKYLIEDVPLLLKLDDMKDVQEVLSVVFKSPPADLREFIKWVAEVRSQEDGSLFLSEEEKGRLAVKEEVLKRVRDTELFKHVSKWLTCESVLCKETKSSGDNSALPKIAAKVCCQGAQILAGKLCSPNELFCRQTDVKLLKADGERPVTVVSGTVRTNGSEQGVDMLVPSFRPEPSSLCAFDQGSCKGMHPSTGDVLTILLLALPEQTWSGIKVEELREEIFSLLATDHLPSLLQDEVLYLRRQIHFLMTDLGAPNP</sequence>
<dbReference type="Proteomes" id="UP000030645">
    <property type="component" value="Unassembled WGS sequence"/>
</dbReference>
<accession>W9QSW3</accession>